<keyword evidence="2" id="KW-0472">Membrane</keyword>
<dbReference type="Gene3D" id="2.40.70.10">
    <property type="entry name" value="Acid Proteases"/>
    <property type="match status" value="2"/>
</dbReference>
<protein>
    <submittedName>
        <fullName evidence="4">Acid protease</fullName>
    </submittedName>
</protein>
<feature type="transmembrane region" description="Helical" evidence="2">
    <location>
        <begin position="422"/>
        <end position="449"/>
    </location>
</feature>
<keyword evidence="2" id="KW-0812">Transmembrane</keyword>
<gene>
    <name evidence="4" type="ORF">K469DRAFT_726058</name>
</gene>
<dbReference type="Proteomes" id="UP000800200">
    <property type="component" value="Unassembled WGS sequence"/>
</dbReference>
<sequence length="564" mass="61270">MGNFGNLTQREGVLQGRTPLPLLLPWTNATVSADGTILSRGIEFTVGTPPQPFALTPATSTNNLYLNNVAECVAAKNSSCIGQVGGAFDNAASTTFAQSPYAVWRGSRDSIELASSSSYAFFEDAISFGLDPATNKDTAFPMYTNGSTDTVVIDFDTEPRTKATLPLGPNSTFLNFLVDSGQASSRTYGLWVGSESEEASQDGLLVVGGYDTSRVKSAASTFPMYSDCPTCAIVTAITYDLAGKSNSLFDNTTETLMVSLDPFTSTLELPDNMLENLAAADKSAMWDGTLRRFTFDAATAPTATFTITLSDANTPLGDGSKQSVATYKTTIPATELFRRPRAYDATGKLEITNNTIYELEVTNRTGSNIATFGLPFFTQNYLIFDAENQNFQLAPAVLTPIDPKKATVTTICRPSPPMKTKLTVGALAGAVIGTAIGVLAIVFFLILWFRRRKRQNQHRDKPAAAVASLYERMEPNHTSKGSEESTSIQLRLQQPAPTALRASPSERRSNMSMLNDPRRDLDHWIYEHIDRKNDGRLLDERPTGLHETIHSKGTLPRVASGHHF</sequence>
<dbReference type="EMBL" id="ML994629">
    <property type="protein sequence ID" value="KAF2186488.1"/>
    <property type="molecule type" value="Genomic_DNA"/>
</dbReference>
<evidence type="ECO:0000313" key="4">
    <source>
        <dbReference type="EMBL" id="KAF2186488.1"/>
    </source>
</evidence>
<reference evidence="4" key="1">
    <citation type="journal article" date="2020" name="Stud. Mycol.">
        <title>101 Dothideomycetes genomes: a test case for predicting lifestyles and emergence of pathogens.</title>
        <authorList>
            <person name="Haridas S."/>
            <person name="Albert R."/>
            <person name="Binder M."/>
            <person name="Bloem J."/>
            <person name="Labutti K."/>
            <person name="Salamov A."/>
            <person name="Andreopoulos B."/>
            <person name="Baker S."/>
            <person name="Barry K."/>
            <person name="Bills G."/>
            <person name="Bluhm B."/>
            <person name="Cannon C."/>
            <person name="Castanera R."/>
            <person name="Culley D."/>
            <person name="Daum C."/>
            <person name="Ezra D."/>
            <person name="Gonzalez J."/>
            <person name="Henrissat B."/>
            <person name="Kuo A."/>
            <person name="Liang C."/>
            <person name="Lipzen A."/>
            <person name="Lutzoni F."/>
            <person name="Magnuson J."/>
            <person name="Mondo S."/>
            <person name="Nolan M."/>
            <person name="Ohm R."/>
            <person name="Pangilinan J."/>
            <person name="Park H.-J."/>
            <person name="Ramirez L."/>
            <person name="Alfaro M."/>
            <person name="Sun H."/>
            <person name="Tritt A."/>
            <person name="Yoshinaga Y."/>
            <person name="Zwiers L.-H."/>
            <person name="Turgeon B."/>
            <person name="Goodwin S."/>
            <person name="Spatafora J."/>
            <person name="Crous P."/>
            <person name="Grigoriev I."/>
        </authorList>
    </citation>
    <scope>NUCLEOTIDE SEQUENCE</scope>
    <source>
        <strain evidence="4">CBS 207.26</strain>
    </source>
</reference>
<dbReference type="InterPro" id="IPR033121">
    <property type="entry name" value="PEPTIDASE_A1"/>
</dbReference>
<dbReference type="Pfam" id="PF00026">
    <property type="entry name" value="Asp"/>
    <property type="match status" value="1"/>
</dbReference>
<evidence type="ECO:0000259" key="3">
    <source>
        <dbReference type="PROSITE" id="PS51767"/>
    </source>
</evidence>
<dbReference type="CDD" id="cd12087">
    <property type="entry name" value="TM_EGFR-like"/>
    <property type="match status" value="1"/>
</dbReference>
<feature type="domain" description="Peptidase A1" evidence="3">
    <location>
        <begin position="40"/>
        <end position="394"/>
    </location>
</feature>
<evidence type="ECO:0000313" key="5">
    <source>
        <dbReference type="Proteomes" id="UP000800200"/>
    </source>
</evidence>
<feature type="compositionally biased region" description="Basic and acidic residues" evidence="1">
    <location>
        <begin position="474"/>
        <end position="483"/>
    </location>
</feature>
<evidence type="ECO:0000256" key="2">
    <source>
        <dbReference type="SAM" id="Phobius"/>
    </source>
</evidence>
<dbReference type="OrthoDB" id="5361565at2759"/>
<dbReference type="GO" id="GO:0008233">
    <property type="term" value="F:peptidase activity"/>
    <property type="evidence" value="ECO:0007669"/>
    <property type="project" value="UniProtKB-KW"/>
</dbReference>
<dbReference type="InterPro" id="IPR021109">
    <property type="entry name" value="Peptidase_aspartic_dom_sf"/>
</dbReference>
<feature type="region of interest" description="Disordered" evidence="1">
    <location>
        <begin position="474"/>
        <end position="514"/>
    </location>
</feature>
<accession>A0A6A6E7M9</accession>
<dbReference type="PROSITE" id="PS51767">
    <property type="entry name" value="PEPTIDASE_A1"/>
    <property type="match status" value="1"/>
</dbReference>
<feature type="compositionally biased region" description="Polar residues" evidence="1">
    <location>
        <begin position="484"/>
        <end position="496"/>
    </location>
</feature>
<dbReference type="SUPFAM" id="SSF50630">
    <property type="entry name" value="Acid proteases"/>
    <property type="match status" value="1"/>
</dbReference>
<keyword evidence="4" id="KW-0645">Protease</keyword>
<evidence type="ECO:0000256" key="1">
    <source>
        <dbReference type="SAM" id="MobiDB-lite"/>
    </source>
</evidence>
<organism evidence="4 5">
    <name type="scientific">Zopfia rhizophila CBS 207.26</name>
    <dbReference type="NCBI Taxonomy" id="1314779"/>
    <lineage>
        <taxon>Eukaryota</taxon>
        <taxon>Fungi</taxon>
        <taxon>Dikarya</taxon>
        <taxon>Ascomycota</taxon>
        <taxon>Pezizomycotina</taxon>
        <taxon>Dothideomycetes</taxon>
        <taxon>Dothideomycetes incertae sedis</taxon>
        <taxon>Zopfiaceae</taxon>
        <taxon>Zopfia</taxon>
    </lineage>
</organism>
<proteinExistence type="predicted"/>
<dbReference type="GO" id="GO:0006508">
    <property type="term" value="P:proteolysis"/>
    <property type="evidence" value="ECO:0007669"/>
    <property type="project" value="UniProtKB-KW"/>
</dbReference>
<keyword evidence="4" id="KW-0378">Hydrolase</keyword>
<keyword evidence="5" id="KW-1185">Reference proteome</keyword>
<keyword evidence="2" id="KW-1133">Transmembrane helix</keyword>
<name>A0A6A6E7M9_9PEZI</name>
<dbReference type="AlphaFoldDB" id="A0A6A6E7M9"/>